<evidence type="ECO:0000313" key="3">
    <source>
        <dbReference type="Proteomes" id="UP000481858"/>
    </source>
</evidence>
<dbReference type="PANTHER" id="PTHR21310:SF37">
    <property type="entry name" value="AMINOGLYCOSIDE PHOSPHOTRANSFERASE DOMAIN-CONTAINING PROTEIN"/>
    <property type="match status" value="1"/>
</dbReference>
<dbReference type="EMBL" id="WUBL01000063">
    <property type="protein sequence ID" value="KAF2967726.1"/>
    <property type="molecule type" value="Genomic_DNA"/>
</dbReference>
<comment type="caution">
    <text evidence="2">The sequence shown here is derived from an EMBL/GenBank/DDBJ whole genome shotgun (WGS) entry which is preliminary data.</text>
</comment>
<protein>
    <recommendedName>
        <fullName evidence="1">Aminoglycoside phosphotransferase domain-containing protein</fullName>
    </recommendedName>
</protein>
<dbReference type="PANTHER" id="PTHR21310">
    <property type="entry name" value="AMINOGLYCOSIDE PHOSPHOTRANSFERASE-RELATED-RELATED"/>
    <property type="match status" value="1"/>
</dbReference>
<reference evidence="2 3" key="1">
    <citation type="submission" date="2019-12" db="EMBL/GenBank/DDBJ databases">
        <title>Draft genome sequence of the ascomycete Xylaria multiplex DSM 110363.</title>
        <authorList>
            <person name="Buettner E."/>
            <person name="Kellner H."/>
        </authorList>
    </citation>
    <scope>NUCLEOTIDE SEQUENCE [LARGE SCALE GENOMIC DNA]</scope>
    <source>
        <strain evidence="2 3">DSM 110363</strain>
    </source>
</reference>
<dbReference type="OrthoDB" id="5598852at2759"/>
<dbReference type="SUPFAM" id="SSF56112">
    <property type="entry name" value="Protein kinase-like (PK-like)"/>
    <property type="match status" value="1"/>
</dbReference>
<dbReference type="Gene3D" id="3.90.1200.10">
    <property type="match status" value="1"/>
</dbReference>
<name>A0A7C8IMT8_9PEZI</name>
<feature type="domain" description="Aminoglycoside phosphotransferase" evidence="1">
    <location>
        <begin position="279"/>
        <end position="444"/>
    </location>
</feature>
<evidence type="ECO:0000313" key="2">
    <source>
        <dbReference type="EMBL" id="KAF2967726.1"/>
    </source>
</evidence>
<evidence type="ECO:0000259" key="1">
    <source>
        <dbReference type="Pfam" id="PF01636"/>
    </source>
</evidence>
<dbReference type="InterPro" id="IPR011009">
    <property type="entry name" value="Kinase-like_dom_sf"/>
</dbReference>
<dbReference type="InterPro" id="IPR051678">
    <property type="entry name" value="AGP_Transferase"/>
</dbReference>
<sequence length="541" mass="60801">MAIRLHSYTAARFNATPGLPEALQKHQEAGGNDWVHEMFGPVFRRHGVEKVLGIGLLHHHFPLDDDESLTEVRGTSTAWKSQRGTRPHVWALSAKEGSLTPLEFVMDDDGDFLTFPDWGSKQLQQFIQELSKLIVDLSVDGIYGLVRYPGDDFPGRVEMTVGRANVNLTPTQAARHDPAYQSETAWYFTEGFRKRGFYLLPRKPTLSLYPSIPLITAFSLMDQLAEKALEFANRLTCCTCHFILDTQHRPYIGGECVVFAFEAGGKRVGVRMEQNVSATTHVKVEREIQLLEAIKREQIGHLPNLIGYDLDSVPPLIATGWADGHDLQWSDVTPPPQIRHNILKTVAEVTLDLLRVQESAGSALKWVTDKIYRTRTKRSIEGRLPGISVDDCLALQQCVSRFHLPSFDDAPHVLVHGDLHPSNIIVNGEGVECIVDMGTATMVPLQFSAVYPRFLTNEPRLIEGVFDWSCCGHSQAQKADRAFYLQCIVDMAPGKGKQACQYAEILALDDQEDRHWWFSAISRLDIMRALKMKPCPPQPHM</sequence>
<gene>
    <name evidence="2" type="ORF">GQX73_g5861</name>
</gene>
<organism evidence="2 3">
    <name type="scientific">Xylaria multiplex</name>
    <dbReference type="NCBI Taxonomy" id="323545"/>
    <lineage>
        <taxon>Eukaryota</taxon>
        <taxon>Fungi</taxon>
        <taxon>Dikarya</taxon>
        <taxon>Ascomycota</taxon>
        <taxon>Pezizomycotina</taxon>
        <taxon>Sordariomycetes</taxon>
        <taxon>Xylariomycetidae</taxon>
        <taxon>Xylariales</taxon>
        <taxon>Xylariaceae</taxon>
        <taxon>Xylaria</taxon>
    </lineage>
</organism>
<dbReference type="AlphaFoldDB" id="A0A7C8IMT8"/>
<dbReference type="InParanoid" id="A0A7C8IMT8"/>
<dbReference type="Pfam" id="PF01636">
    <property type="entry name" value="APH"/>
    <property type="match status" value="1"/>
</dbReference>
<dbReference type="InterPro" id="IPR002575">
    <property type="entry name" value="Aminoglycoside_PTrfase"/>
</dbReference>
<keyword evidence="3" id="KW-1185">Reference proteome</keyword>
<accession>A0A7C8IMT8</accession>
<dbReference type="Proteomes" id="UP000481858">
    <property type="component" value="Unassembled WGS sequence"/>
</dbReference>
<proteinExistence type="predicted"/>